<evidence type="ECO:0000256" key="3">
    <source>
        <dbReference type="PIRSR" id="PIRSR016184-1"/>
    </source>
</evidence>
<name>A0A917N9S6_9GAMM</name>
<reference evidence="4" key="1">
    <citation type="journal article" date="2014" name="Int. J. Syst. Evol. Microbiol.">
        <title>Complete genome sequence of Corynebacterium casei LMG S-19264T (=DSM 44701T), isolated from a smear-ripened cheese.</title>
        <authorList>
            <consortium name="US DOE Joint Genome Institute (JGI-PGF)"/>
            <person name="Walter F."/>
            <person name="Albersmeier A."/>
            <person name="Kalinowski J."/>
            <person name="Ruckert C."/>
        </authorList>
    </citation>
    <scope>NUCLEOTIDE SEQUENCE</scope>
    <source>
        <strain evidence="4">JCM 13919</strain>
    </source>
</reference>
<dbReference type="InterPro" id="IPR003719">
    <property type="entry name" value="Phenazine_PhzF-like"/>
</dbReference>
<sequence length="261" mass="29394">MHNIDIYQIDAFTDKVFHGNPAAVCLLTEWLNDELLQAIAVENNLSETAFILEEADGYQIRWFTPKGEINLCGHATLAAGFLLFELDQCKNNPIKFSSLSGPLYVRKKENLLVMEFPRLSFHPLGDVSSLENVVNVSLNHSFVSELDYMVVLPSEKEVLKATINFQALAALPKRGLILTSRGSDSDFYSRCFYPKHNILEDPVTGSAHCVIAPYWSEQLNKKALRGIQGGVRKGELFCEVLEDRVNIAGYCRWYFKGSLLL</sequence>
<dbReference type="NCBIfam" id="TIGR00654">
    <property type="entry name" value="PhzF_family"/>
    <property type="match status" value="1"/>
</dbReference>
<comment type="similarity">
    <text evidence="1">Belongs to the PhzF family.</text>
</comment>
<dbReference type="Gene3D" id="3.10.310.10">
    <property type="entry name" value="Diaminopimelate Epimerase, Chain A, domain 1"/>
    <property type="match status" value="2"/>
</dbReference>
<dbReference type="PANTHER" id="PTHR13774:SF17">
    <property type="entry name" value="PHENAZINE BIOSYNTHESIS-LIKE DOMAIN-CONTAINING PROTEIN"/>
    <property type="match status" value="1"/>
</dbReference>
<feature type="active site" evidence="3">
    <location>
        <position position="47"/>
    </location>
</feature>
<keyword evidence="5" id="KW-1185">Reference proteome</keyword>
<evidence type="ECO:0000256" key="2">
    <source>
        <dbReference type="ARBA" id="ARBA00023235"/>
    </source>
</evidence>
<evidence type="ECO:0000313" key="5">
    <source>
        <dbReference type="Proteomes" id="UP000630149"/>
    </source>
</evidence>
<reference evidence="4" key="2">
    <citation type="submission" date="2020-09" db="EMBL/GenBank/DDBJ databases">
        <authorList>
            <person name="Sun Q."/>
            <person name="Ohkuma M."/>
        </authorList>
    </citation>
    <scope>NUCLEOTIDE SEQUENCE</scope>
    <source>
        <strain evidence="4">JCM 13919</strain>
    </source>
</reference>
<proteinExistence type="inferred from homology"/>
<dbReference type="PANTHER" id="PTHR13774">
    <property type="entry name" value="PHENAZINE BIOSYNTHESIS PROTEIN"/>
    <property type="match status" value="1"/>
</dbReference>
<evidence type="ECO:0000313" key="4">
    <source>
        <dbReference type="EMBL" id="GGI75887.1"/>
    </source>
</evidence>
<keyword evidence="2" id="KW-0413">Isomerase</keyword>
<comment type="caution">
    <text evidence="4">The sequence shown here is derived from an EMBL/GenBank/DDBJ whole genome shotgun (WGS) entry which is preliminary data.</text>
</comment>
<protein>
    <submittedName>
        <fullName evidence="4">Phenazine biosynthesis protein</fullName>
    </submittedName>
</protein>
<dbReference type="AlphaFoldDB" id="A0A917N9S6"/>
<dbReference type="EMBL" id="BMOB01000001">
    <property type="protein sequence ID" value="GGI75887.1"/>
    <property type="molecule type" value="Genomic_DNA"/>
</dbReference>
<organism evidence="4 5">
    <name type="scientific">Legionella impletisoli</name>
    <dbReference type="NCBI Taxonomy" id="343510"/>
    <lineage>
        <taxon>Bacteria</taxon>
        <taxon>Pseudomonadati</taxon>
        <taxon>Pseudomonadota</taxon>
        <taxon>Gammaproteobacteria</taxon>
        <taxon>Legionellales</taxon>
        <taxon>Legionellaceae</taxon>
        <taxon>Legionella</taxon>
    </lineage>
</organism>
<gene>
    <name evidence="4" type="ORF">GCM10007966_00910</name>
</gene>
<dbReference type="PIRSF" id="PIRSF016184">
    <property type="entry name" value="PhzC_PhzF"/>
    <property type="match status" value="1"/>
</dbReference>
<accession>A0A917N9S6</accession>
<dbReference type="Proteomes" id="UP000630149">
    <property type="component" value="Unassembled WGS sequence"/>
</dbReference>
<dbReference type="GO" id="GO:0016853">
    <property type="term" value="F:isomerase activity"/>
    <property type="evidence" value="ECO:0007669"/>
    <property type="project" value="UniProtKB-KW"/>
</dbReference>
<evidence type="ECO:0000256" key="1">
    <source>
        <dbReference type="ARBA" id="ARBA00008270"/>
    </source>
</evidence>
<dbReference type="RefSeq" id="WP_131775341.1">
    <property type="nucleotide sequence ID" value="NZ_BMOB01000001.1"/>
</dbReference>
<dbReference type="GO" id="GO:0005737">
    <property type="term" value="C:cytoplasm"/>
    <property type="evidence" value="ECO:0007669"/>
    <property type="project" value="TreeGrafter"/>
</dbReference>
<dbReference type="Pfam" id="PF02567">
    <property type="entry name" value="PhzC-PhzF"/>
    <property type="match status" value="1"/>
</dbReference>
<dbReference type="SUPFAM" id="SSF54506">
    <property type="entry name" value="Diaminopimelate epimerase-like"/>
    <property type="match status" value="1"/>
</dbReference>
<dbReference type="OrthoDB" id="9788221at2"/>